<dbReference type="AlphaFoldDB" id="A0A1Y2GG93"/>
<sequence length="181" mass="20703">MLQDGGLNEVKSGIRRFPSELRYNEVAGIESEEMKSFFSNHAVNLLSEFQSQGDKKKDTTLIKDARMDSEGPTSLKCQECPKAFLNKIYCQKKKLIFTYGFVKNKEGYFKYRFEFAPRNPSAAAKQYNQLMDLFRNSGSTAHLDCKVSKLTIPLHKACRTDHLVSMVPKNADMRIWSTQAL</sequence>
<dbReference type="RefSeq" id="XP_021878331.1">
    <property type="nucleotide sequence ID" value="XM_022029047.1"/>
</dbReference>
<reference evidence="1 2" key="1">
    <citation type="submission" date="2016-07" db="EMBL/GenBank/DDBJ databases">
        <title>Pervasive Adenine N6-methylation of Active Genes in Fungi.</title>
        <authorList>
            <consortium name="DOE Joint Genome Institute"/>
            <person name="Mondo S.J."/>
            <person name="Dannebaum R.O."/>
            <person name="Kuo R.C."/>
            <person name="Labutti K."/>
            <person name="Haridas S."/>
            <person name="Kuo A."/>
            <person name="Salamov A."/>
            <person name="Ahrendt S.R."/>
            <person name="Lipzen A."/>
            <person name="Sullivan W."/>
            <person name="Andreopoulos W.B."/>
            <person name="Clum A."/>
            <person name="Lindquist E."/>
            <person name="Daum C."/>
            <person name="Ramamoorthy G.K."/>
            <person name="Gryganskyi A."/>
            <person name="Culley D."/>
            <person name="Magnuson J.K."/>
            <person name="James T.Y."/>
            <person name="O'Malley M.A."/>
            <person name="Stajich J.E."/>
            <person name="Spatafora J.W."/>
            <person name="Visel A."/>
            <person name="Grigoriev I.V."/>
        </authorList>
    </citation>
    <scope>NUCLEOTIDE SEQUENCE [LARGE SCALE GENOMIC DNA]</scope>
    <source>
        <strain evidence="1 2">NRRL 3116</strain>
    </source>
</reference>
<dbReference type="EMBL" id="MCFF01000038">
    <property type="protein sequence ID" value="ORZ08248.1"/>
    <property type="molecule type" value="Genomic_DNA"/>
</dbReference>
<accession>A0A1Y2GG93</accession>
<evidence type="ECO:0000313" key="2">
    <source>
        <dbReference type="Proteomes" id="UP000193648"/>
    </source>
</evidence>
<comment type="caution">
    <text evidence="1">The sequence shown here is derived from an EMBL/GenBank/DDBJ whole genome shotgun (WGS) entry which is preliminary data.</text>
</comment>
<dbReference type="InParanoid" id="A0A1Y2GG93"/>
<keyword evidence="2" id="KW-1185">Reference proteome</keyword>
<dbReference type="GeneID" id="33570890"/>
<evidence type="ECO:0000313" key="1">
    <source>
        <dbReference type="EMBL" id="ORZ08248.1"/>
    </source>
</evidence>
<name>A0A1Y2GG93_9FUNG</name>
<proteinExistence type="predicted"/>
<protein>
    <submittedName>
        <fullName evidence="1">Uncharacterized protein</fullName>
    </submittedName>
</protein>
<dbReference type="Proteomes" id="UP000193648">
    <property type="component" value="Unassembled WGS sequence"/>
</dbReference>
<organism evidence="1 2">
    <name type="scientific">Lobosporangium transversale</name>
    <dbReference type="NCBI Taxonomy" id="64571"/>
    <lineage>
        <taxon>Eukaryota</taxon>
        <taxon>Fungi</taxon>
        <taxon>Fungi incertae sedis</taxon>
        <taxon>Mucoromycota</taxon>
        <taxon>Mortierellomycotina</taxon>
        <taxon>Mortierellomycetes</taxon>
        <taxon>Mortierellales</taxon>
        <taxon>Mortierellaceae</taxon>
        <taxon>Lobosporangium</taxon>
    </lineage>
</organism>
<gene>
    <name evidence="1" type="ORF">BCR41DRAFT_399303</name>
</gene>